<accession>A0A0F9WWE4</accession>
<proteinExistence type="predicted"/>
<organism evidence="1">
    <name type="scientific">marine sediment metagenome</name>
    <dbReference type="NCBI Taxonomy" id="412755"/>
    <lineage>
        <taxon>unclassified sequences</taxon>
        <taxon>metagenomes</taxon>
        <taxon>ecological metagenomes</taxon>
    </lineage>
</organism>
<reference evidence="1" key="1">
    <citation type="journal article" date="2015" name="Nature">
        <title>Complex archaea that bridge the gap between prokaryotes and eukaryotes.</title>
        <authorList>
            <person name="Spang A."/>
            <person name="Saw J.H."/>
            <person name="Jorgensen S.L."/>
            <person name="Zaremba-Niedzwiedzka K."/>
            <person name="Martijn J."/>
            <person name="Lind A.E."/>
            <person name="van Eijk R."/>
            <person name="Schleper C."/>
            <person name="Guy L."/>
            <person name="Ettema T.J."/>
        </authorList>
    </citation>
    <scope>NUCLEOTIDE SEQUENCE</scope>
</reference>
<evidence type="ECO:0000313" key="1">
    <source>
        <dbReference type="EMBL" id="KKN90731.1"/>
    </source>
</evidence>
<protein>
    <submittedName>
        <fullName evidence="1">Uncharacterized protein</fullName>
    </submittedName>
</protein>
<comment type="caution">
    <text evidence="1">The sequence shown here is derived from an EMBL/GenBank/DDBJ whole genome shotgun (WGS) entry which is preliminary data.</text>
</comment>
<dbReference type="AlphaFoldDB" id="A0A0F9WWE4"/>
<dbReference type="EMBL" id="LAZR01000107">
    <property type="protein sequence ID" value="KKN90731.1"/>
    <property type="molecule type" value="Genomic_DNA"/>
</dbReference>
<name>A0A0F9WWE4_9ZZZZ</name>
<gene>
    <name evidence="1" type="ORF">LCGC14_0223140</name>
</gene>
<sequence>MLDYKKKNWKAGLRGWFIRHFRNPKTYSIGHIAVKCILEDDWIDKERCTDCDTQCVEYNKLKEILNAR</sequence>